<dbReference type="InterPro" id="IPR045864">
    <property type="entry name" value="aa-tRNA-synth_II/BPL/LPL"/>
</dbReference>
<dbReference type="GO" id="GO:0070062">
    <property type="term" value="C:extracellular exosome"/>
    <property type="evidence" value="ECO:0007669"/>
    <property type="project" value="UniProtKB-ARBA"/>
</dbReference>
<dbReference type="GO" id="GO:0004820">
    <property type="term" value="F:glycine-tRNA ligase activity"/>
    <property type="evidence" value="ECO:0007669"/>
    <property type="project" value="UniProtKB-EC"/>
</dbReference>
<dbReference type="SUPFAM" id="SSF52954">
    <property type="entry name" value="Class II aaRS ABD-related"/>
    <property type="match status" value="1"/>
</dbReference>
<sequence length="445" mass="51324">MTKENKKEDKDNELMEKIVSLCKRRGFIFQGSEIYGGLAGTYDYGPLGSILKKNIEDSWVDYFVRSRENIYLIDTPILMHPRVWEASGHVENFVDPVSKCKSCGHSFRTDQIENKEACPDCGGKLSVPNNFNLMLETRMGASEETAIKTYLRPEEAQSMFVNFKNVLQSLSPKIPFGIAQIGKAFRNEITPRDFTYRLREFEIMEFEYFIHPNAPWESYFDNFLLEQKEWLSRIGVDVKKLHPFEHPKEGRAHYSIKTIDLEFEYPFGIKELTGLSHRGDYDLKRHQEFSGEKMEVLDETTGEKFVPHVIEPTVSIDRAILALLCSAYREDGEGDSTRVYLKLPPSVAPYKAAVSPLLKNKPELVSYAKNVFTELKKEFGWVAWDDNGNIGKRYRRQDEIGTPFCIVVDFDTLSDDAVTVRDRDTGEQERIKVAELVKYIKNKIN</sequence>
<dbReference type="AlphaFoldDB" id="A0A0G0QSC1"/>
<evidence type="ECO:0000256" key="7">
    <source>
        <dbReference type="ARBA" id="ARBA00022917"/>
    </source>
</evidence>
<dbReference type="FunFam" id="3.40.50.800:FF:000002">
    <property type="entry name" value="Glycine--tRNA ligase"/>
    <property type="match status" value="1"/>
</dbReference>
<comment type="caution">
    <text evidence="10">The sequence shown here is derived from an EMBL/GenBank/DDBJ whole genome shotgun (WGS) entry which is preliminary data.</text>
</comment>
<keyword evidence="5" id="KW-0547">Nucleotide-binding</keyword>
<comment type="similarity">
    <text evidence="1">Belongs to the class-II aminoacyl-tRNA synthetase family.</text>
</comment>
<evidence type="ECO:0000256" key="4">
    <source>
        <dbReference type="ARBA" id="ARBA00022598"/>
    </source>
</evidence>
<dbReference type="InterPro" id="IPR002315">
    <property type="entry name" value="tRNA-synt_gly"/>
</dbReference>
<gene>
    <name evidence="10" type="ORF">UT78_C0005G0048</name>
</gene>
<dbReference type="CDD" id="cd00774">
    <property type="entry name" value="GlyRS-like_core"/>
    <property type="match status" value="1"/>
</dbReference>
<dbReference type="GO" id="GO:1990742">
    <property type="term" value="C:microvesicle"/>
    <property type="evidence" value="ECO:0007669"/>
    <property type="project" value="UniProtKB-ARBA"/>
</dbReference>
<evidence type="ECO:0000256" key="8">
    <source>
        <dbReference type="ARBA" id="ARBA00023146"/>
    </source>
</evidence>
<dbReference type="GO" id="GO:0006426">
    <property type="term" value="P:glycyl-tRNA aminoacylation"/>
    <property type="evidence" value="ECO:0007669"/>
    <property type="project" value="InterPro"/>
</dbReference>
<dbReference type="InterPro" id="IPR002314">
    <property type="entry name" value="aa-tRNA-synt_IIb"/>
</dbReference>
<evidence type="ECO:0000313" key="11">
    <source>
        <dbReference type="Proteomes" id="UP000034301"/>
    </source>
</evidence>
<dbReference type="InterPro" id="IPR006195">
    <property type="entry name" value="aa-tRNA-synth_II"/>
</dbReference>
<dbReference type="Pfam" id="PF00587">
    <property type="entry name" value="tRNA-synt_2b"/>
    <property type="match status" value="1"/>
</dbReference>
<dbReference type="PATRIC" id="fig|1618776.3.peg.311"/>
<dbReference type="Gene3D" id="3.30.930.10">
    <property type="entry name" value="Bira Bifunctional Protein, Domain 2"/>
    <property type="match status" value="1"/>
</dbReference>
<proteinExistence type="inferred from homology"/>
<evidence type="ECO:0000259" key="9">
    <source>
        <dbReference type="PROSITE" id="PS50862"/>
    </source>
</evidence>
<dbReference type="InterPro" id="IPR036621">
    <property type="entry name" value="Anticodon-bd_dom_sf"/>
</dbReference>
<feature type="domain" description="Aminoacyl-transfer RNA synthetases class-II family profile" evidence="9">
    <location>
        <begin position="16"/>
        <end position="345"/>
    </location>
</feature>
<evidence type="ECO:0000313" key="10">
    <source>
        <dbReference type="EMBL" id="KKR43324.1"/>
    </source>
</evidence>
<dbReference type="InterPro" id="IPR004154">
    <property type="entry name" value="Anticodon-bd"/>
</dbReference>
<organism evidence="10 11">
    <name type="scientific">Candidatus Nomurabacteria bacterium GW2011_GWF2_40_12</name>
    <dbReference type="NCBI Taxonomy" id="1618776"/>
    <lineage>
        <taxon>Bacteria</taxon>
        <taxon>Candidatus Nomuraibacteriota</taxon>
    </lineage>
</organism>
<evidence type="ECO:0000256" key="5">
    <source>
        <dbReference type="ARBA" id="ARBA00022741"/>
    </source>
</evidence>
<evidence type="ECO:0000256" key="3">
    <source>
        <dbReference type="ARBA" id="ARBA00022490"/>
    </source>
</evidence>
<dbReference type="CDD" id="cd00858">
    <property type="entry name" value="GlyRS_anticodon"/>
    <property type="match status" value="1"/>
</dbReference>
<dbReference type="Pfam" id="PF03129">
    <property type="entry name" value="HGTP_anticodon"/>
    <property type="match status" value="1"/>
</dbReference>
<name>A0A0G0QSC1_9BACT</name>
<accession>A0A0G0QSC1</accession>
<dbReference type="NCBIfam" id="TIGR00389">
    <property type="entry name" value="glyS_dimeric"/>
    <property type="match status" value="1"/>
</dbReference>
<dbReference type="PROSITE" id="PS50862">
    <property type="entry name" value="AA_TRNA_LIGASE_II"/>
    <property type="match status" value="1"/>
</dbReference>
<dbReference type="EC" id="6.1.1.14" evidence="2"/>
<dbReference type="GO" id="GO:0005524">
    <property type="term" value="F:ATP binding"/>
    <property type="evidence" value="ECO:0007669"/>
    <property type="project" value="UniProtKB-KW"/>
</dbReference>
<reference evidence="10 11" key="1">
    <citation type="journal article" date="2015" name="Nature">
        <title>rRNA introns, odd ribosomes, and small enigmatic genomes across a large radiation of phyla.</title>
        <authorList>
            <person name="Brown C.T."/>
            <person name="Hug L.A."/>
            <person name="Thomas B.C."/>
            <person name="Sharon I."/>
            <person name="Castelle C.J."/>
            <person name="Singh A."/>
            <person name="Wilkins M.J."/>
            <person name="Williams K.H."/>
            <person name="Banfield J.F."/>
        </authorList>
    </citation>
    <scope>NUCLEOTIDE SEQUENCE [LARGE SCALE GENOMIC DNA]</scope>
</reference>
<keyword evidence="6" id="KW-0067">ATP-binding</keyword>
<dbReference type="GO" id="GO:0015966">
    <property type="term" value="P:diadenosine tetraphosphate biosynthetic process"/>
    <property type="evidence" value="ECO:0007669"/>
    <property type="project" value="UniProtKB-ARBA"/>
</dbReference>
<dbReference type="GO" id="GO:0004081">
    <property type="term" value="F:bis(5'-nucleosyl)-tetraphosphatase (asymmetrical) activity"/>
    <property type="evidence" value="ECO:0007669"/>
    <property type="project" value="UniProtKB-ARBA"/>
</dbReference>
<evidence type="ECO:0000256" key="1">
    <source>
        <dbReference type="ARBA" id="ARBA00008226"/>
    </source>
</evidence>
<dbReference type="PRINTS" id="PR01043">
    <property type="entry name" value="TRNASYNTHGLY"/>
</dbReference>
<dbReference type="PANTHER" id="PTHR10745:SF8">
    <property type="entry name" value="DNA POLYMERASE SUBUNIT GAMMA-2, MITOCHONDRIAL"/>
    <property type="match status" value="1"/>
</dbReference>
<dbReference type="NCBIfam" id="NF003211">
    <property type="entry name" value="PRK04173.1"/>
    <property type="match status" value="1"/>
</dbReference>
<keyword evidence="3" id="KW-0963">Cytoplasm</keyword>
<dbReference type="EMBL" id="LBYC01000005">
    <property type="protein sequence ID" value="KKR43324.1"/>
    <property type="molecule type" value="Genomic_DNA"/>
</dbReference>
<dbReference type="Gene3D" id="3.40.50.800">
    <property type="entry name" value="Anticodon-binding domain"/>
    <property type="match status" value="1"/>
</dbReference>
<dbReference type="InterPro" id="IPR027031">
    <property type="entry name" value="Gly-tRNA_synthase/POLG2"/>
</dbReference>
<dbReference type="GO" id="GO:0005737">
    <property type="term" value="C:cytoplasm"/>
    <property type="evidence" value="ECO:0007669"/>
    <property type="project" value="InterPro"/>
</dbReference>
<evidence type="ECO:0000256" key="2">
    <source>
        <dbReference type="ARBA" id="ARBA00012829"/>
    </source>
</evidence>
<evidence type="ECO:0000256" key="6">
    <source>
        <dbReference type="ARBA" id="ARBA00022840"/>
    </source>
</evidence>
<dbReference type="SUPFAM" id="SSF55681">
    <property type="entry name" value="Class II aaRS and biotin synthetases"/>
    <property type="match status" value="1"/>
</dbReference>
<protein>
    <recommendedName>
        <fullName evidence="2">glycine--tRNA ligase</fullName>
        <ecNumber evidence="2">6.1.1.14</ecNumber>
    </recommendedName>
</protein>
<dbReference type="InterPro" id="IPR033731">
    <property type="entry name" value="GlyRS-like_core"/>
</dbReference>
<keyword evidence="4 10" id="KW-0436">Ligase</keyword>
<dbReference type="PANTHER" id="PTHR10745">
    <property type="entry name" value="GLYCYL-TRNA SYNTHETASE/DNA POLYMERASE SUBUNIT GAMMA-2"/>
    <property type="match status" value="1"/>
</dbReference>
<dbReference type="Proteomes" id="UP000034301">
    <property type="component" value="Unassembled WGS sequence"/>
</dbReference>
<keyword evidence="8" id="KW-0030">Aminoacyl-tRNA synthetase</keyword>
<keyword evidence="7" id="KW-0648">Protein biosynthesis</keyword>